<protein>
    <submittedName>
        <fullName evidence="6">Enterochelin esterase</fullName>
        <ecNumber evidence="6">3.1.1.-</ecNumber>
    </submittedName>
</protein>
<evidence type="ECO:0000313" key="6">
    <source>
        <dbReference type="EMBL" id="MXJ11758.1"/>
    </source>
</evidence>
<sequence length="339" mass="38258">NSQPQSMQRIAGTNVWQWTTQLNANWRGSYCFIPTERDDIFSVPSPDRLELREGWRKLLPQAIADPLNLQSWKGGRGHAVSALEMPQAPLQPGWDCPQAPEIPAKEIIWKSERLKKSRRVWIFTTGDATAEERPLAVLLDGEFWAQSMPVWPVLTSLTHRQQLPPAVYVLIDAIDTTHRAHELPCNADFWLAVQQELLPLVKAIAPFSDRADRTVVAGQSFGGLSALYAGLHWPERFGCVLSQSGSYWWPHRGGQQEGVLLEKLKAGEVSAEGLRIVLEAGIREPMIMRANQALYAQLHPIKESIFWRQVDGGHDALCWRGGLMQGLIDLWQPLFHDRS</sequence>
<feature type="non-terminal residue" evidence="6">
    <location>
        <position position="1"/>
    </location>
</feature>
<dbReference type="InterPro" id="IPR050583">
    <property type="entry name" value="Mycobacterial_A85_antigen"/>
</dbReference>
<evidence type="ECO:0000256" key="3">
    <source>
        <dbReference type="ARBA" id="ARBA00022801"/>
    </source>
</evidence>
<keyword evidence="3 6" id="KW-0378">Hydrolase</keyword>
<dbReference type="InterPro" id="IPR021764">
    <property type="entry name" value="Enterochelin_esterase_N"/>
</dbReference>
<dbReference type="Pfam" id="PF11806">
    <property type="entry name" value="Enterochelin_N"/>
    <property type="match status" value="1"/>
</dbReference>
<comment type="similarity">
    <text evidence="4">Belongs to the Fes family.</text>
</comment>
<dbReference type="GO" id="GO:0005737">
    <property type="term" value="C:cytoplasm"/>
    <property type="evidence" value="ECO:0007669"/>
    <property type="project" value="UniProtKB-SubCell"/>
</dbReference>
<evidence type="ECO:0000256" key="2">
    <source>
        <dbReference type="ARBA" id="ARBA00022490"/>
    </source>
</evidence>
<accession>A0A8T6BQR3</accession>
<dbReference type="AlphaFoldDB" id="A0A8T6BQR3"/>
<evidence type="ECO:0000256" key="4">
    <source>
        <dbReference type="ARBA" id="ARBA00024201"/>
    </source>
</evidence>
<dbReference type="PANTHER" id="PTHR48098">
    <property type="entry name" value="ENTEROCHELIN ESTERASE-RELATED"/>
    <property type="match status" value="1"/>
</dbReference>
<dbReference type="Pfam" id="PF00756">
    <property type="entry name" value="Esterase"/>
    <property type="match status" value="1"/>
</dbReference>
<dbReference type="EC" id="3.1.1.-" evidence="6"/>
<dbReference type="InterPro" id="IPR029058">
    <property type="entry name" value="AB_hydrolase_fold"/>
</dbReference>
<dbReference type="InterPro" id="IPR013783">
    <property type="entry name" value="Ig-like_fold"/>
</dbReference>
<feature type="domain" description="Enterochelin esterase N-terminal" evidence="5">
    <location>
        <begin position="2"/>
        <end position="94"/>
    </location>
</feature>
<dbReference type="InterPro" id="IPR014756">
    <property type="entry name" value="Ig_E-set"/>
</dbReference>
<dbReference type="SUPFAM" id="SSF53474">
    <property type="entry name" value="alpha/beta-Hydrolases"/>
    <property type="match status" value="1"/>
</dbReference>
<dbReference type="Proteomes" id="UP000447081">
    <property type="component" value="Unassembled WGS sequence"/>
</dbReference>
<dbReference type="Gene3D" id="3.40.50.1820">
    <property type="entry name" value="alpha/beta hydrolase"/>
    <property type="match status" value="1"/>
</dbReference>
<dbReference type="GO" id="GO:0008849">
    <property type="term" value="F:enterochelin esterase activity"/>
    <property type="evidence" value="ECO:0007669"/>
    <property type="project" value="InterPro"/>
</dbReference>
<organism evidence="6 7">
    <name type="scientific">Escherichia coli</name>
    <dbReference type="NCBI Taxonomy" id="562"/>
    <lineage>
        <taxon>Bacteria</taxon>
        <taxon>Pseudomonadati</taxon>
        <taxon>Pseudomonadota</taxon>
        <taxon>Gammaproteobacteria</taxon>
        <taxon>Enterobacterales</taxon>
        <taxon>Enterobacteriaceae</taxon>
        <taxon>Escherichia</taxon>
    </lineage>
</organism>
<evidence type="ECO:0000256" key="1">
    <source>
        <dbReference type="ARBA" id="ARBA00004496"/>
    </source>
</evidence>
<comment type="subcellular location">
    <subcellularLocation>
        <location evidence="1">Cytoplasm</location>
    </subcellularLocation>
</comment>
<name>A0A8T6BQR3_ECOLX</name>
<proteinExistence type="inferred from homology"/>
<keyword evidence="2" id="KW-0963">Cytoplasm</keyword>
<comment type="caution">
    <text evidence="6">The sequence shown here is derived from an EMBL/GenBank/DDBJ whole genome shotgun (WGS) entry which is preliminary data.</text>
</comment>
<dbReference type="InterPro" id="IPR000801">
    <property type="entry name" value="Esterase-like"/>
</dbReference>
<gene>
    <name evidence="6" type="primary">fes</name>
    <name evidence="6" type="ORF">GRW24_25415</name>
</gene>
<dbReference type="NCBIfam" id="NF007758">
    <property type="entry name" value="PRK10439.1"/>
    <property type="match status" value="1"/>
</dbReference>
<dbReference type="GO" id="GO:0006826">
    <property type="term" value="P:iron ion transport"/>
    <property type="evidence" value="ECO:0007669"/>
    <property type="project" value="InterPro"/>
</dbReference>
<dbReference type="EMBL" id="WUIG01000936">
    <property type="protein sequence ID" value="MXJ11758.1"/>
    <property type="molecule type" value="Genomic_DNA"/>
</dbReference>
<evidence type="ECO:0000313" key="7">
    <source>
        <dbReference type="Proteomes" id="UP000447081"/>
    </source>
</evidence>
<dbReference type="PANTHER" id="PTHR48098:SF3">
    <property type="entry name" value="IRON(III) ENTEROBACTIN ESTERASE"/>
    <property type="match status" value="1"/>
</dbReference>
<dbReference type="SUPFAM" id="SSF81296">
    <property type="entry name" value="E set domains"/>
    <property type="match status" value="1"/>
</dbReference>
<dbReference type="Gene3D" id="2.60.40.10">
    <property type="entry name" value="Immunoglobulins"/>
    <property type="match status" value="1"/>
</dbReference>
<reference evidence="6 7" key="1">
    <citation type="submission" date="2019-12" db="EMBL/GenBank/DDBJ databases">
        <title>Enteriobacteria Tanzani isolates_10434.</title>
        <authorList>
            <person name="Subbiah M."/>
            <person name="Call D."/>
        </authorList>
    </citation>
    <scope>NUCLEOTIDE SEQUENCE [LARGE SCALE GENOMIC DNA]</scope>
    <source>
        <strain evidence="6 7">10434wG3</strain>
    </source>
</reference>
<dbReference type="GO" id="GO:0005506">
    <property type="term" value="F:iron ion binding"/>
    <property type="evidence" value="ECO:0007669"/>
    <property type="project" value="InterPro"/>
</dbReference>
<dbReference type="FunFam" id="3.40.50.1820:FF:000162">
    <property type="entry name" value="Enterochelin esterase"/>
    <property type="match status" value="1"/>
</dbReference>
<evidence type="ECO:0000259" key="5">
    <source>
        <dbReference type="Pfam" id="PF11806"/>
    </source>
</evidence>